<evidence type="ECO:0000313" key="1">
    <source>
        <dbReference type="EMBL" id="OBS78039.1"/>
    </source>
</evidence>
<organism evidence="1 2">
    <name type="scientific">Neotoma lepida</name>
    <name type="common">Desert woodrat</name>
    <dbReference type="NCBI Taxonomy" id="56216"/>
    <lineage>
        <taxon>Eukaryota</taxon>
        <taxon>Metazoa</taxon>
        <taxon>Chordata</taxon>
        <taxon>Craniata</taxon>
        <taxon>Vertebrata</taxon>
        <taxon>Euteleostomi</taxon>
        <taxon>Mammalia</taxon>
        <taxon>Eutheria</taxon>
        <taxon>Euarchontoglires</taxon>
        <taxon>Glires</taxon>
        <taxon>Rodentia</taxon>
        <taxon>Myomorpha</taxon>
        <taxon>Muroidea</taxon>
        <taxon>Cricetidae</taxon>
        <taxon>Neotominae</taxon>
        <taxon>Neotoma</taxon>
    </lineage>
</organism>
<gene>
    <name evidence="1" type="ORF">A6R68_19571</name>
</gene>
<protein>
    <submittedName>
        <fullName evidence="1">Uncharacterized protein</fullName>
    </submittedName>
</protein>
<dbReference type="AlphaFoldDB" id="A0A1A6HIH9"/>
<dbReference type="Proteomes" id="UP000092124">
    <property type="component" value="Unassembled WGS sequence"/>
</dbReference>
<feature type="non-terminal residue" evidence="1">
    <location>
        <position position="62"/>
    </location>
</feature>
<proteinExistence type="predicted"/>
<keyword evidence="2" id="KW-1185">Reference proteome</keyword>
<reference evidence="1 2" key="1">
    <citation type="submission" date="2016-06" db="EMBL/GenBank/DDBJ databases">
        <title>The Draft Genome Sequence and Annotation of the Desert Woodrat Neotoma lepida.</title>
        <authorList>
            <person name="Campbell M."/>
            <person name="Oakeson K.F."/>
            <person name="Yandell M."/>
            <person name="Halpert J.R."/>
            <person name="Dearing D."/>
        </authorList>
    </citation>
    <scope>NUCLEOTIDE SEQUENCE [LARGE SCALE GENOMIC DNA]</scope>
    <source>
        <strain evidence="1">417</strain>
        <tissue evidence="1">Liver</tissue>
    </source>
</reference>
<accession>A0A1A6HIH9</accession>
<dbReference type="Gene3D" id="1.20.5.2650">
    <property type="match status" value="1"/>
</dbReference>
<evidence type="ECO:0000313" key="2">
    <source>
        <dbReference type="Proteomes" id="UP000092124"/>
    </source>
</evidence>
<name>A0A1A6HIH9_NEOLE</name>
<dbReference type="EMBL" id="LZPO01027579">
    <property type="protein sequence ID" value="OBS78039.1"/>
    <property type="molecule type" value="Genomic_DNA"/>
</dbReference>
<sequence length="62" mass="7119">MLMMKENYIFCEKCTAAEVAGDAQEDDVYQYVVRKPLNKEGNKSKHTKVSKFQCIVVPHVLL</sequence>
<comment type="caution">
    <text evidence="1">The sequence shown here is derived from an EMBL/GenBank/DDBJ whole genome shotgun (WGS) entry which is preliminary data.</text>
</comment>